<accession>A0A917MMD8</accession>
<dbReference type="PANTHER" id="PTHR43762">
    <property type="entry name" value="L-GULONOLACTONE OXIDASE"/>
    <property type="match status" value="1"/>
</dbReference>
<dbReference type="Gene3D" id="3.30.465.10">
    <property type="match status" value="1"/>
</dbReference>
<dbReference type="AlphaFoldDB" id="A0A917MMD8"/>
<dbReference type="PIRSF" id="PIRSF000136">
    <property type="entry name" value="LGO_GLO"/>
    <property type="match status" value="1"/>
</dbReference>
<dbReference type="InterPro" id="IPR006094">
    <property type="entry name" value="Oxid_FAD_bind_N"/>
</dbReference>
<dbReference type="Pfam" id="PF04030">
    <property type="entry name" value="ALO"/>
    <property type="match status" value="2"/>
</dbReference>
<dbReference type="EMBL" id="BMJY01000013">
    <property type="protein sequence ID" value="GGH47921.1"/>
    <property type="molecule type" value="Genomic_DNA"/>
</dbReference>
<dbReference type="InterPro" id="IPR007173">
    <property type="entry name" value="ALO_C"/>
</dbReference>
<dbReference type="Pfam" id="PF01565">
    <property type="entry name" value="FAD_binding_4"/>
    <property type="match status" value="1"/>
</dbReference>
<dbReference type="Gene3D" id="3.30.43.10">
    <property type="entry name" value="Uridine Diphospho-n-acetylenolpyruvylglucosamine Reductase, domain 2"/>
    <property type="match status" value="1"/>
</dbReference>
<gene>
    <name evidence="3" type="ORF">GCM10010921_25010</name>
</gene>
<dbReference type="Gene3D" id="3.30.70.2520">
    <property type="match status" value="1"/>
</dbReference>
<evidence type="ECO:0000313" key="3">
    <source>
        <dbReference type="EMBL" id="GGH47921.1"/>
    </source>
</evidence>
<protein>
    <submittedName>
        <fullName evidence="3">Oxidoreductase</fullName>
    </submittedName>
</protein>
<keyword evidence="4" id="KW-1185">Reference proteome</keyword>
<evidence type="ECO:0000256" key="1">
    <source>
        <dbReference type="ARBA" id="ARBA00023002"/>
    </source>
</evidence>
<dbReference type="InterPro" id="IPR010031">
    <property type="entry name" value="FAD_lactone_oxidase-like"/>
</dbReference>
<sequence length="403" mass="45961">MTERFRNWSGSLEFEYARRERPRSEEEIQEIVRAAREEGRTVRPVGSGHSSTPLVETDGVLVDFEHLHGLTAHDEDALTATLLPGTTLENSGELLADVGLGMENLGDVDYQTIAGAIGTGTHGTGLELGNVSSNVIGGWLVTGTGEVRAFGVDAGTDGHDDLTRAARVSLGALGMFSALTLRVLPYYRLHRRNFMTHVDWTLDHFDELVSSSRHFDFYWYPRRDETQVRLMDRPDEDQQIDAPVDEYKREDIGPSHHVITNDRDLRFEEMEYMFPLERGMEVFRAVRERVKERHRQHVGWRVLVRVIAEDDGLLSNCNGGPTMTIALLQNNVLDYHDYFDDLEPLFLDFGGRPHWGKKHSQTAEQLRGMYPEWDRFQQIRRELDPDGVYLNAHLRELLGEGTT</sequence>
<dbReference type="InterPro" id="IPR016166">
    <property type="entry name" value="FAD-bd_PCMH"/>
</dbReference>
<name>A0A917MMD8_9MICO</name>
<dbReference type="Gene3D" id="1.10.45.10">
    <property type="entry name" value="Vanillyl-alcohol Oxidase, Chain A, domain 4"/>
    <property type="match status" value="1"/>
</dbReference>
<dbReference type="Proteomes" id="UP000657592">
    <property type="component" value="Unassembled WGS sequence"/>
</dbReference>
<evidence type="ECO:0000313" key="4">
    <source>
        <dbReference type="Proteomes" id="UP000657592"/>
    </source>
</evidence>
<comment type="caution">
    <text evidence="3">The sequence shown here is derived from an EMBL/GenBank/DDBJ whole genome shotgun (WGS) entry which is preliminary data.</text>
</comment>
<dbReference type="PROSITE" id="PS51387">
    <property type="entry name" value="FAD_PCMH"/>
    <property type="match status" value="1"/>
</dbReference>
<dbReference type="SUPFAM" id="SSF56176">
    <property type="entry name" value="FAD-binding/transporter-associated domain-like"/>
    <property type="match status" value="1"/>
</dbReference>
<keyword evidence="1" id="KW-0560">Oxidoreductase</keyword>
<dbReference type="RefSeq" id="WP_188756638.1">
    <property type="nucleotide sequence ID" value="NZ_BMJY01000013.1"/>
</dbReference>
<dbReference type="InterPro" id="IPR016167">
    <property type="entry name" value="FAD-bd_PCMH_sub1"/>
</dbReference>
<dbReference type="GO" id="GO:0071949">
    <property type="term" value="F:FAD binding"/>
    <property type="evidence" value="ECO:0007669"/>
    <property type="project" value="InterPro"/>
</dbReference>
<dbReference type="GO" id="GO:0016020">
    <property type="term" value="C:membrane"/>
    <property type="evidence" value="ECO:0007669"/>
    <property type="project" value="InterPro"/>
</dbReference>
<reference evidence="3" key="2">
    <citation type="submission" date="2020-09" db="EMBL/GenBank/DDBJ databases">
        <authorList>
            <person name="Sun Q."/>
            <person name="Zhou Y."/>
        </authorList>
    </citation>
    <scope>NUCLEOTIDE SEQUENCE</scope>
    <source>
        <strain evidence="3">CGMCC 1.15794</strain>
    </source>
</reference>
<evidence type="ECO:0000259" key="2">
    <source>
        <dbReference type="PROSITE" id="PS51387"/>
    </source>
</evidence>
<dbReference type="GO" id="GO:0003885">
    <property type="term" value="F:D-arabinono-1,4-lactone oxidase activity"/>
    <property type="evidence" value="ECO:0007669"/>
    <property type="project" value="InterPro"/>
</dbReference>
<dbReference type="InterPro" id="IPR036318">
    <property type="entry name" value="FAD-bd_PCMH-like_sf"/>
</dbReference>
<proteinExistence type="predicted"/>
<feature type="domain" description="FAD-binding PCMH-type" evidence="2">
    <location>
        <begin position="9"/>
        <end position="186"/>
    </location>
</feature>
<dbReference type="PANTHER" id="PTHR43762:SF1">
    <property type="entry name" value="D-ARABINONO-1,4-LACTONE OXIDASE"/>
    <property type="match status" value="1"/>
</dbReference>
<reference evidence="3" key="1">
    <citation type="journal article" date="2014" name="Int. J. Syst. Evol. Microbiol.">
        <title>Complete genome sequence of Corynebacterium casei LMG S-19264T (=DSM 44701T), isolated from a smear-ripened cheese.</title>
        <authorList>
            <consortium name="US DOE Joint Genome Institute (JGI-PGF)"/>
            <person name="Walter F."/>
            <person name="Albersmeier A."/>
            <person name="Kalinowski J."/>
            <person name="Ruckert C."/>
        </authorList>
    </citation>
    <scope>NUCLEOTIDE SEQUENCE</scope>
    <source>
        <strain evidence="3">CGMCC 1.15794</strain>
    </source>
</reference>
<organism evidence="3 4">
    <name type="scientific">Microbacterium album</name>
    <dbReference type="NCBI Taxonomy" id="2053191"/>
    <lineage>
        <taxon>Bacteria</taxon>
        <taxon>Bacillati</taxon>
        <taxon>Actinomycetota</taxon>
        <taxon>Actinomycetes</taxon>
        <taxon>Micrococcales</taxon>
        <taxon>Microbacteriaceae</taxon>
        <taxon>Microbacterium</taxon>
    </lineage>
</organism>
<dbReference type="InterPro" id="IPR016171">
    <property type="entry name" value="Vanillyl_alc_oxidase_C-sub2"/>
</dbReference>
<dbReference type="InterPro" id="IPR016169">
    <property type="entry name" value="FAD-bd_PCMH_sub2"/>
</dbReference>